<dbReference type="GO" id="GO:0003677">
    <property type="term" value="F:DNA binding"/>
    <property type="evidence" value="ECO:0007669"/>
    <property type="project" value="UniProtKB-UniRule"/>
</dbReference>
<evidence type="ECO:0000256" key="4">
    <source>
        <dbReference type="PROSITE-ProRule" id="PRU00335"/>
    </source>
</evidence>
<feature type="DNA-binding region" description="H-T-H motif" evidence="4">
    <location>
        <begin position="48"/>
        <end position="67"/>
    </location>
</feature>
<feature type="domain" description="HTH tetR-type" evidence="6">
    <location>
        <begin position="25"/>
        <end position="85"/>
    </location>
</feature>
<feature type="region of interest" description="Disordered" evidence="5">
    <location>
        <begin position="1"/>
        <end position="21"/>
    </location>
</feature>
<dbReference type="PRINTS" id="PR00455">
    <property type="entry name" value="HTHTETR"/>
</dbReference>
<protein>
    <submittedName>
        <fullName evidence="7">TetR/AcrR family transcriptional regulator</fullName>
    </submittedName>
</protein>
<dbReference type="SUPFAM" id="SSF48498">
    <property type="entry name" value="Tetracyclin repressor-like, C-terminal domain"/>
    <property type="match status" value="1"/>
</dbReference>
<accession>A0AAU7KKV3</accession>
<evidence type="ECO:0000313" key="7">
    <source>
        <dbReference type="EMBL" id="XBO71473.1"/>
    </source>
</evidence>
<dbReference type="InterPro" id="IPR036271">
    <property type="entry name" value="Tet_transcr_reg_TetR-rel_C_sf"/>
</dbReference>
<keyword evidence="3" id="KW-0804">Transcription</keyword>
<evidence type="ECO:0000256" key="2">
    <source>
        <dbReference type="ARBA" id="ARBA00023125"/>
    </source>
</evidence>
<dbReference type="Gene3D" id="1.10.357.10">
    <property type="entry name" value="Tetracycline Repressor, domain 2"/>
    <property type="match status" value="1"/>
</dbReference>
<dbReference type="RefSeq" id="WP_222568363.1">
    <property type="nucleotide sequence ID" value="NZ_CP098827.1"/>
</dbReference>
<dbReference type="InterPro" id="IPR011075">
    <property type="entry name" value="TetR_C"/>
</dbReference>
<dbReference type="InterPro" id="IPR001647">
    <property type="entry name" value="HTH_TetR"/>
</dbReference>
<evidence type="ECO:0000256" key="3">
    <source>
        <dbReference type="ARBA" id="ARBA00023163"/>
    </source>
</evidence>
<name>A0AAU7KKV3_9GAMM</name>
<gene>
    <name evidence="7" type="ORF">NFG58_01785</name>
</gene>
<evidence type="ECO:0000256" key="5">
    <source>
        <dbReference type="SAM" id="MobiDB-lite"/>
    </source>
</evidence>
<organism evidence="7">
    <name type="scientific">Halomonas sp. RT37</name>
    <dbReference type="NCBI Taxonomy" id="2950872"/>
    <lineage>
        <taxon>Bacteria</taxon>
        <taxon>Pseudomonadati</taxon>
        <taxon>Pseudomonadota</taxon>
        <taxon>Gammaproteobacteria</taxon>
        <taxon>Oceanospirillales</taxon>
        <taxon>Halomonadaceae</taxon>
        <taxon>Halomonas</taxon>
    </lineage>
</organism>
<evidence type="ECO:0000256" key="1">
    <source>
        <dbReference type="ARBA" id="ARBA00023015"/>
    </source>
</evidence>
<dbReference type="InterPro" id="IPR009057">
    <property type="entry name" value="Homeodomain-like_sf"/>
</dbReference>
<dbReference type="PANTHER" id="PTHR47506:SF6">
    <property type="entry name" value="HTH-TYPE TRANSCRIPTIONAL REPRESSOR NEMR"/>
    <property type="match status" value="1"/>
</dbReference>
<dbReference type="PROSITE" id="PS50977">
    <property type="entry name" value="HTH_TETR_2"/>
    <property type="match status" value="1"/>
</dbReference>
<evidence type="ECO:0000259" key="6">
    <source>
        <dbReference type="PROSITE" id="PS50977"/>
    </source>
</evidence>
<sequence length="222" mass="24780">MTNPTIARRRGRPPKTDYSVGATQGDARAALIASGLETLTEHGFLSAGLDGMLKRAGVPKGSFYHYFASKEAFGQAVLERYARYFADKLDRHLQDDSRPPLERVQAFVDDAKAGMARHDYRRGCLVGNLGQEAAGLPADYRERLIATLADWQRRLAACLEEARHHGDIASDRDTDRLAEAFWIGWEGAIMRARLERSPRPIDVFTDSFFSGLDTQRQGRPSP</sequence>
<dbReference type="EMBL" id="CP098827">
    <property type="protein sequence ID" value="XBO71473.1"/>
    <property type="molecule type" value="Genomic_DNA"/>
</dbReference>
<proteinExistence type="predicted"/>
<dbReference type="Pfam" id="PF00440">
    <property type="entry name" value="TetR_N"/>
    <property type="match status" value="1"/>
</dbReference>
<keyword evidence="1" id="KW-0805">Transcription regulation</keyword>
<dbReference type="SUPFAM" id="SSF46689">
    <property type="entry name" value="Homeodomain-like"/>
    <property type="match status" value="1"/>
</dbReference>
<reference evidence="7" key="1">
    <citation type="submission" date="2022-06" db="EMBL/GenBank/DDBJ databases">
        <title>A novel DMS-producing enzyme.</title>
        <authorList>
            <person name="Zhang Y."/>
        </authorList>
    </citation>
    <scope>NUCLEOTIDE SEQUENCE</scope>
    <source>
        <strain evidence="7">RT37</strain>
    </source>
</reference>
<dbReference type="AlphaFoldDB" id="A0AAU7KKV3"/>
<dbReference type="PANTHER" id="PTHR47506">
    <property type="entry name" value="TRANSCRIPTIONAL REGULATORY PROTEIN"/>
    <property type="match status" value="1"/>
</dbReference>
<dbReference type="Pfam" id="PF16925">
    <property type="entry name" value="TetR_C_13"/>
    <property type="match status" value="1"/>
</dbReference>
<keyword evidence="2 4" id="KW-0238">DNA-binding</keyword>